<comment type="similarity">
    <text evidence="2">Belongs to the metaxin family.</text>
</comment>
<dbReference type="InterPro" id="IPR050931">
    <property type="entry name" value="Mito_Protein_Transport_Metaxin"/>
</dbReference>
<keyword evidence="8" id="KW-1133">Transmembrane helix</keyword>
<dbReference type="AlphaFoldDB" id="A0A8K0CLK9"/>
<evidence type="ECO:0000256" key="3">
    <source>
        <dbReference type="ARBA" id="ARBA00022448"/>
    </source>
</evidence>
<evidence type="ECO:0008006" key="13">
    <source>
        <dbReference type="Google" id="ProtNLM"/>
    </source>
</evidence>
<evidence type="ECO:0000256" key="7">
    <source>
        <dbReference type="ARBA" id="ARBA00023136"/>
    </source>
</evidence>
<name>A0A8K0CLK9_IGNLU</name>
<dbReference type="SUPFAM" id="SSF47616">
    <property type="entry name" value="GST C-terminal domain-like"/>
    <property type="match status" value="1"/>
</dbReference>
<evidence type="ECO:0000313" key="12">
    <source>
        <dbReference type="Proteomes" id="UP000801492"/>
    </source>
</evidence>
<dbReference type="PANTHER" id="PTHR12289">
    <property type="entry name" value="METAXIN RELATED"/>
    <property type="match status" value="1"/>
</dbReference>
<dbReference type="Pfam" id="PF17171">
    <property type="entry name" value="GST_C_6"/>
    <property type="match status" value="1"/>
</dbReference>
<evidence type="ECO:0000259" key="9">
    <source>
        <dbReference type="Pfam" id="PF10568"/>
    </source>
</evidence>
<keyword evidence="4" id="KW-1000">Mitochondrion outer membrane</keyword>
<dbReference type="InterPro" id="IPR036282">
    <property type="entry name" value="Glutathione-S-Trfase_C_sf"/>
</dbReference>
<gene>
    <name evidence="11" type="ORF">ILUMI_18302</name>
</gene>
<evidence type="ECO:0000256" key="4">
    <source>
        <dbReference type="ARBA" id="ARBA00022787"/>
    </source>
</evidence>
<comment type="caution">
    <text evidence="11">The sequence shown here is derived from an EMBL/GenBank/DDBJ whole genome shotgun (WGS) entry which is preliminary data.</text>
</comment>
<keyword evidence="7 8" id="KW-0472">Membrane</keyword>
<dbReference type="Pfam" id="PF10568">
    <property type="entry name" value="Tom37"/>
    <property type="match status" value="1"/>
</dbReference>
<keyword evidence="3" id="KW-0813">Transport</keyword>
<organism evidence="11 12">
    <name type="scientific">Ignelater luminosus</name>
    <name type="common">Cucubano</name>
    <name type="synonym">Pyrophorus luminosus</name>
    <dbReference type="NCBI Taxonomy" id="2038154"/>
    <lineage>
        <taxon>Eukaryota</taxon>
        <taxon>Metazoa</taxon>
        <taxon>Ecdysozoa</taxon>
        <taxon>Arthropoda</taxon>
        <taxon>Hexapoda</taxon>
        <taxon>Insecta</taxon>
        <taxon>Pterygota</taxon>
        <taxon>Neoptera</taxon>
        <taxon>Endopterygota</taxon>
        <taxon>Coleoptera</taxon>
        <taxon>Polyphaga</taxon>
        <taxon>Elateriformia</taxon>
        <taxon>Elateroidea</taxon>
        <taxon>Elateridae</taxon>
        <taxon>Agrypninae</taxon>
        <taxon>Pyrophorini</taxon>
        <taxon>Ignelater</taxon>
    </lineage>
</organism>
<evidence type="ECO:0000256" key="1">
    <source>
        <dbReference type="ARBA" id="ARBA00004294"/>
    </source>
</evidence>
<dbReference type="PANTHER" id="PTHR12289:SF41">
    <property type="entry name" value="FAILED AXON CONNECTIONS-RELATED"/>
    <property type="match status" value="1"/>
</dbReference>
<feature type="domain" description="Mitochondrial outer membrane transport complex Sam37/metaxin N-terminal" evidence="9">
    <location>
        <begin position="36"/>
        <end position="154"/>
    </location>
</feature>
<evidence type="ECO:0000313" key="11">
    <source>
        <dbReference type="EMBL" id="KAF2887871.1"/>
    </source>
</evidence>
<proteinExistence type="inferred from homology"/>
<dbReference type="InterPro" id="IPR033468">
    <property type="entry name" value="Metaxin_GST"/>
</dbReference>
<keyword evidence="6" id="KW-0496">Mitochondrion</keyword>
<reference evidence="11" key="1">
    <citation type="submission" date="2019-08" db="EMBL/GenBank/DDBJ databases">
        <title>The genome of the North American firefly Photinus pyralis.</title>
        <authorList>
            <consortium name="Photinus pyralis genome working group"/>
            <person name="Fallon T.R."/>
            <person name="Sander Lower S.E."/>
            <person name="Weng J.-K."/>
        </authorList>
    </citation>
    <scope>NUCLEOTIDE SEQUENCE</scope>
    <source>
        <strain evidence="11">TRF0915ILg1</strain>
        <tissue evidence="11">Whole body</tissue>
    </source>
</reference>
<comment type="subcellular location">
    <subcellularLocation>
        <location evidence="1">Mitochondrion outer membrane</location>
    </subcellularLocation>
</comment>
<dbReference type="EMBL" id="VTPC01081322">
    <property type="protein sequence ID" value="KAF2887871.1"/>
    <property type="molecule type" value="Genomic_DNA"/>
</dbReference>
<evidence type="ECO:0000256" key="2">
    <source>
        <dbReference type="ARBA" id="ARBA00009170"/>
    </source>
</evidence>
<evidence type="ECO:0000256" key="8">
    <source>
        <dbReference type="SAM" id="Phobius"/>
    </source>
</evidence>
<dbReference type="GO" id="GO:0015031">
    <property type="term" value="P:protein transport"/>
    <property type="evidence" value="ECO:0007669"/>
    <property type="project" value="UniProtKB-KW"/>
</dbReference>
<feature type="transmembrane region" description="Helical" evidence="8">
    <location>
        <begin position="275"/>
        <end position="296"/>
    </location>
</feature>
<dbReference type="InterPro" id="IPR019564">
    <property type="entry name" value="Sam37/metaxin_N"/>
</dbReference>
<sequence length="309" mass="36249">MFEDNNPVYPRMMLPSPVILRVWENDFGVPSVDPECLQLMLLFKMHRVNVVVHQAYCPLWLDIPSIQFNNHTVTRGPDLLPHALSLCRRSTDMVLETGSHSRLTVYKKYFMESFADVFYYDCWLNDINYEHAIKTWFNNVIPFPFSYFYLRRMREEAKTKFKGLLGSRDLDKYMMRQHQYAARCLEDFAGLLKDGRRYFFGEFPTVLDVTIYSYLAVCLHMPLPDPHLQNIIKNNQALVRYVRNITQKFFPDTSAEFKYVEPVNATYDRASTKSLIIAGLCATTAMFLYACSIGLLKFQFRSVDNIHNK</sequence>
<dbReference type="OrthoDB" id="5835136at2759"/>
<accession>A0A8K0CLK9</accession>
<evidence type="ECO:0000259" key="10">
    <source>
        <dbReference type="Pfam" id="PF17171"/>
    </source>
</evidence>
<evidence type="ECO:0000256" key="6">
    <source>
        <dbReference type="ARBA" id="ARBA00023128"/>
    </source>
</evidence>
<keyword evidence="8" id="KW-0812">Transmembrane</keyword>
<dbReference type="GO" id="GO:0007005">
    <property type="term" value="P:mitochondrion organization"/>
    <property type="evidence" value="ECO:0007669"/>
    <property type="project" value="TreeGrafter"/>
</dbReference>
<dbReference type="GO" id="GO:0001401">
    <property type="term" value="C:SAM complex"/>
    <property type="evidence" value="ECO:0007669"/>
    <property type="project" value="InterPro"/>
</dbReference>
<dbReference type="Proteomes" id="UP000801492">
    <property type="component" value="Unassembled WGS sequence"/>
</dbReference>
<feature type="domain" description="Metaxin glutathione S-transferase" evidence="10">
    <location>
        <begin position="181"/>
        <end position="245"/>
    </location>
</feature>
<protein>
    <recommendedName>
        <fullName evidence="13">Metaxin</fullName>
    </recommendedName>
</protein>
<evidence type="ECO:0000256" key="5">
    <source>
        <dbReference type="ARBA" id="ARBA00022927"/>
    </source>
</evidence>
<keyword evidence="12" id="KW-1185">Reference proteome</keyword>
<keyword evidence="5" id="KW-0653">Protein transport</keyword>